<keyword evidence="5 10" id="KW-0812">Transmembrane</keyword>
<dbReference type="EMBL" id="WTVQ01000001">
    <property type="protein sequence ID" value="NMG73356.1"/>
    <property type="molecule type" value="Genomic_DNA"/>
</dbReference>
<feature type="transmembrane region" description="Helical" evidence="10">
    <location>
        <begin position="54"/>
        <end position="77"/>
    </location>
</feature>
<keyword evidence="2 10" id="KW-0597">Phosphoprotein</keyword>
<dbReference type="InterPro" id="IPR011303">
    <property type="entry name" value="RnfD_bac"/>
</dbReference>
<keyword evidence="12" id="KW-1185">Reference proteome</keyword>
<feature type="transmembrane region" description="Helical" evidence="10">
    <location>
        <begin position="287"/>
        <end position="305"/>
    </location>
</feature>
<dbReference type="RefSeq" id="WP_169258494.1">
    <property type="nucleotide sequence ID" value="NZ_WTVQ01000001.1"/>
</dbReference>
<evidence type="ECO:0000256" key="2">
    <source>
        <dbReference type="ARBA" id="ARBA00022553"/>
    </source>
</evidence>
<evidence type="ECO:0000256" key="9">
    <source>
        <dbReference type="ARBA" id="ARBA00023136"/>
    </source>
</evidence>
<dbReference type="Proteomes" id="UP000648984">
    <property type="component" value="Unassembled WGS sequence"/>
</dbReference>
<dbReference type="NCBIfam" id="TIGR01946">
    <property type="entry name" value="rnfD"/>
    <property type="match status" value="1"/>
</dbReference>
<evidence type="ECO:0000256" key="5">
    <source>
        <dbReference type="ARBA" id="ARBA00022692"/>
    </source>
</evidence>
<accession>A0ABX1Q4R3</accession>
<feature type="transmembrane region" description="Helical" evidence="10">
    <location>
        <begin position="255"/>
        <end position="275"/>
    </location>
</feature>
<dbReference type="InterPro" id="IPR004338">
    <property type="entry name" value="NqrB/RnfD"/>
</dbReference>
<feature type="transmembrane region" description="Helical" evidence="10">
    <location>
        <begin position="89"/>
        <end position="107"/>
    </location>
</feature>
<evidence type="ECO:0000256" key="1">
    <source>
        <dbReference type="ARBA" id="ARBA00022448"/>
    </source>
</evidence>
<comment type="function">
    <text evidence="10">Part of a membrane-bound complex that couples electron transfer with translocation of ions across the membrane.</text>
</comment>
<name>A0ABX1Q4R3_9RHOO</name>
<dbReference type="EC" id="7.-.-.-" evidence="10"/>
<dbReference type="PANTHER" id="PTHR30578:SF0">
    <property type="entry name" value="ION-TRANSLOCATING OXIDOREDUCTASE COMPLEX SUBUNIT D"/>
    <property type="match status" value="1"/>
</dbReference>
<gene>
    <name evidence="10" type="primary">rnfD</name>
    <name evidence="11" type="ORF">GPA25_01140</name>
</gene>
<keyword evidence="1 10" id="KW-0813">Transport</keyword>
<sequence>MNLNPLPDGDAELAPLAPAATLVAVTASPHAHGGGSVARVMQRVMLALTPATLFGLWLFGWPAINLFVLTIGGCLLAERICQRQMGHKSSLGDGSAVLTGWLLALSLPPWAPGWIAVLGGFIAIVIGKQVFGGLGQNLFNPAMVARVALLVSFPVVMTQWVVPQPLFSTEAPGFIDSLRITLQGPELPDAIASASLLGHTKTELSRGVELTHALAAGPAALFDWAGLRSGSLGETGALLLLVGGLYLLATGVIRWHIPAAVLAGIALPALIAHAADPERYLSAPQHLLSGAAILGAFFIATDYVTSPNTGRGQLIFGFGTGLITWIIRSWGGYPEGMAFAVLLMNAMTPVIDRYCKPRILGRQTNGQALEPKLIDNTGGA</sequence>
<keyword evidence="9 10" id="KW-0472">Membrane</keyword>
<feature type="transmembrane region" description="Helical" evidence="10">
    <location>
        <begin position="143"/>
        <end position="162"/>
    </location>
</feature>
<comment type="similarity">
    <text evidence="10">Belongs to the NqrB/RnfD family.</text>
</comment>
<keyword evidence="10" id="KW-0997">Cell inner membrane</keyword>
<reference evidence="11 12" key="1">
    <citation type="submission" date="2019-12" db="EMBL/GenBank/DDBJ databases">
        <title>Comparative genomics gives insights into the taxonomy of the Azoarcus-Aromatoleum group and reveals separate origins of nif in the plant-associated Azoarcus and non-plant-associated Aromatoleum sub-groups.</title>
        <authorList>
            <person name="Lafos M."/>
            <person name="Maluk M."/>
            <person name="Batista M."/>
            <person name="Junghare M."/>
            <person name="Carmona M."/>
            <person name="Faoro H."/>
            <person name="Cruz L.M."/>
            <person name="Battistoni F."/>
            <person name="De Souza E."/>
            <person name="Pedrosa F."/>
            <person name="Chen W.-M."/>
            <person name="Poole P.S."/>
            <person name="Dixon R.A."/>
            <person name="James E.K."/>
        </authorList>
    </citation>
    <scope>NUCLEOTIDE SEQUENCE [LARGE SCALE GENOMIC DNA]</scope>
    <source>
        <strain evidence="11 12">22Lin</strain>
    </source>
</reference>
<protein>
    <recommendedName>
        <fullName evidence="10">Ion-translocating oxidoreductase complex subunit D</fullName>
        <ecNumber evidence="10">7.-.-.-</ecNumber>
    </recommendedName>
    <alternativeName>
        <fullName evidence="10">Rnf electron transport complex subunit D</fullName>
    </alternativeName>
</protein>
<evidence type="ECO:0000256" key="6">
    <source>
        <dbReference type="ARBA" id="ARBA00022967"/>
    </source>
</evidence>
<comment type="caution">
    <text evidence="10">Lacks conserved residue(s) required for the propagation of feature annotation.</text>
</comment>
<keyword evidence="4 10" id="KW-0288">FMN</keyword>
<keyword evidence="7 10" id="KW-0249">Electron transport</keyword>
<dbReference type="HAMAP" id="MF_00462">
    <property type="entry name" value="RsxD_RnfD"/>
    <property type="match status" value="1"/>
</dbReference>
<comment type="caution">
    <text evidence="11">The sequence shown here is derived from an EMBL/GenBank/DDBJ whole genome shotgun (WGS) entry which is preliminary data.</text>
</comment>
<comment type="cofactor">
    <cofactor evidence="10">
        <name>FMN</name>
        <dbReference type="ChEBI" id="CHEBI:58210"/>
    </cofactor>
</comment>
<feature type="transmembrane region" description="Helical" evidence="10">
    <location>
        <begin position="113"/>
        <end position="131"/>
    </location>
</feature>
<proteinExistence type="inferred from homology"/>
<evidence type="ECO:0000256" key="4">
    <source>
        <dbReference type="ARBA" id="ARBA00022643"/>
    </source>
</evidence>
<evidence type="ECO:0000256" key="10">
    <source>
        <dbReference type="HAMAP-Rule" id="MF_00462"/>
    </source>
</evidence>
<dbReference type="PANTHER" id="PTHR30578">
    <property type="entry name" value="ELECTRON TRANSPORT COMPLEX PROTEIN RNFD"/>
    <property type="match status" value="1"/>
</dbReference>
<evidence type="ECO:0000313" key="11">
    <source>
        <dbReference type="EMBL" id="NMG73356.1"/>
    </source>
</evidence>
<evidence type="ECO:0000256" key="7">
    <source>
        <dbReference type="ARBA" id="ARBA00022982"/>
    </source>
</evidence>
<comment type="subunit">
    <text evidence="10">The complex is composed of six subunits: RnfA, RnfB, RnfC, RnfD, RnfE and RnfG.</text>
</comment>
<evidence type="ECO:0000256" key="3">
    <source>
        <dbReference type="ARBA" id="ARBA00022630"/>
    </source>
</evidence>
<organism evidence="11 12">
    <name type="scientific">Aromatoleum diolicum</name>
    <dbReference type="NCBI Taxonomy" id="75796"/>
    <lineage>
        <taxon>Bacteria</taxon>
        <taxon>Pseudomonadati</taxon>
        <taxon>Pseudomonadota</taxon>
        <taxon>Betaproteobacteria</taxon>
        <taxon>Rhodocyclales</taxon>
        <taxon>Rhodocyclaceae</taxon>
        <taxon>Aromatoleum</taxon>
    </lineage>
</organism>
<keyword evidence="8 10" id="KW-1133">Transmembrane helix</keyword>
<comment type="subcellular location">
    <subcellularLocation>
        <location evidence="10">Cell inner membrane</location>
        <topology evidence="10">Multi-pass membrane protein</topology>
    </subcellularLocation>
</comment>
<keyword evidence="6 10" id="KW-1278">Translocase</keyword>
<keyword evidence="3 10" id="KW-0285">Flavoprotein</keyword>
<evidence type="ECO:0000256" key="8">
    <source>
        <dbReference type="ARBA" id="ARBA00022989"/>
    </source>
</evidence>
<keyword evidence="10" id="KW-1003">Cell membrane</keyword>
<dbReference type="Pfam" id="PF03116">
    <property type="entry name" value="NQR2_RnfD_RnfE"/>
    <property type="match status" value="1"/>
</dbReference>
<evidence type="ECO:0000313" key="12">
    <source>
        <dbReference type="Proteomes" id="UP000648984"/>
    </source>
</evidence>